<dbReference type="AlphaFoldDB" id="A0A0J6YFL6"/>
<protein>
    <submittedName>
        <fullName evidence="1">Uncharacterized protein</fullName>
    </submittedName>
</protein>
<name>A0A0J6YFL6_COCIT</name>
<dbReference type="EMBL" id="DS028096">
    <property type="protein sequence ID" value="KMP06470.1"/>
    <property type="molecule type" value="Genomic_DNA"/>
</dbReference>
<evidence type="ECO:0000313" key="2">
    <source>
        <dbReference type="Proteomes" id="UP000054565"/>
    </source>
</evidence>
<organism evidence="1 2">
    <name type="scientific">Coccidioides immitis RMSCC 2394</name>
    <dbReference type="NCBI Taxonomy" id="404692"/>
    <lineage>
        <taxon>Eukaryota</taxon>
        <taxon>Fungi</taxon>
        <taxon>Dikarya</taxon>
        <taxon>Ascomycota</taxon>
        <taxon>Pezizomycotina</taxon>
        <taxon>Eurotiomycetes</taxon>
        <taxon>Eurotiomycetidae</taxon>
        <taxon>Onygenales</taxon>
        <taxon>Onygenaceae</taxon>
        <taxon>Coccidioides</taxon>
    </lineage>
</organism>
<gene>
    <name evidence="1" type="ORF">CIRG_06151</name>
</gene>
<proteinExistence type="predicted"/>
<sequence>MIANINVELTARKGLIPSRRRSSQAARRRKICLLHGLVKGEYILQLLSGVDQREFPGVYGGEKAAADGRPGRKPVDRILATSSSVQVLRLEEGDCCYTGKTRKR</sequence>
<reference evidence="2" key="1">
    <citation type="journal article" date="2010" name="Genome Res.">
        <title>Population genomic sequencing of Coccidioides fungi reveals recent hybridization and transposon control.</title>
        <authorList>
            <person name="Neafsey D.E."/>
            <person name="Barker B.M."/>
            <person name="Sharpton T.J."/>
            <person name="Stajich J.E."/>
            <person name="Park D.J."/>
            <person name="Whiston E."/>
            <person name="Hung C.-Y."/>
            <person name="McMahan C."/>
            <person name="White J."/>
            <person name="Sykes S."/>
            <person name="Heiman D."/>
            <person name="Young S."/>
            <person name="Zeng Q."/>
            <person name="Abouelleil A."/>
            <person name="Aftuck L."/>
            <person name="Bessette D."/>
            <person name="Brown A."/>
            <person name="FitzGerald M."/>
            <person name="Lui A."/>
            <person name="Macdonald J.P."/>
            <person name="Priest M."/>
            <person name="Orbach M.J."/>
            <person name="Galgiani J.N."/>
            <person name="Kirkland T.N."/>
            <person name="Cole G.T."/>
            <person name="Birren B.W."/>
            <person name="Henn M.R."/>
            <person name="Taylor J.W."/>
            <person name="Rounsley S.D."/>
        </authorList>
    </citation>
    <scope>NUCLEOTIDE SEQUENCE [LARGE SCALE GENOMIC DNA]</scope>
    <source>
        <strain evidence="2">RMSCC 2394</strain>
    </source>
</reference>
<dbReference type="Proteomes" id="UP000054565">
    <property type="component" value="Unassembled WGS sequence"/>
</dbReference>
<accession>A0A0J6YFL6</accession>
<evidence type="ECO:0000313" key="1">
    <source>
        <dbReference type="EMBL" id="KMP06470.1"/>
    </source>
</evidence>